<accession>A0A9P6ARW8</accession>
<name>A0A9P6ARW8_9AGAM</name>
<evidence type="ECO:0000256" key="2">
    <source>
        <dbReference type="ARBA" id="ARBA00022771"/>
    </source>
</evidence>
<dbReference type="Pfam" id="PF00642">
    <property type="entry name" value="zf-CCCH"/>
    <property type="match status" value="1"/>
</dbReference>
<evidence type="ECO:0000256" key="1">
    <source>
        <dbReference type="ARBA" id="ARBA00022723"/>
    </source>
</evidence>
<sequence length="944" mass="101637">MNSQPQWLQEQLQLHGVNGQEASAWFQDQQAPRQPTTNGFEQHTTQPQFTVENGFDHQQQPQYIPQYHAPGPQQHQLTQPQAPPTRTHLNLHHSYDAPTTYAMQDVNNNPSGHTPAGALSTASFYAQYPATSGSYAYQAPAYSPSPPVDHQRNHYQPQPTYLTTYSSLNGATSTSSIPPSTDSHSQITIDPALVSISPTVTKQYPPAQSSLQPHPTYATTISPSSLHAAIPPAHQQQYYSTPAPITPQLPPAAQPPPQQTQLGSTPNPVPTPAPSRRNQEATVRELLSARSLEKSPAVAASSLIKILAQIGISETAPALRKEILNSMRDNAGKEFFESWAKNPDGMETFRVWLKAASTRKDASGRREVEETLMPLLNVIDRLPLGLEELRTSRIGKVIKTIVSDPPSGAAKDMASVLTQKWTNLIAQQKKVDEGDLRALPCFQSFLIDDIVPSDSSTPSSTADLKGKKRKAPELPLSKVPPAKKPAPSTSGSAATGSSSSVATVKKESIKAEPVTTKAAKSDSSFFSTPKKKVLPSFKKVPVGSNVKKEDVASVSQPLNFNPYQEALKDLAIKAPSTATPPTQTPTPTPAVGERANSSGDFVTVCGCEYEAQEERHICPEGQLEMIKWISRADYPDDKPENSYSLNDLKALDRDEGRALHHHVFQEVMDWTELLYPDFPVLEPRGGESVEAGVQEEREKNTLIASYMSPSRIPDTASDLHPGIGDTNPDDPPTVMMLPGAEVSGLNAEDLPPSTLSDLLAQIAAPSVASGQGTAPASATFDAWGQQPQPPQASTSTSVSLLQQFGLSGMTSVDFSNLLSTVSPETIGLMQQQPSHPFNSGFSSQPQGFGGGDQAYWSDPSGGASQPSWGGTSEGWNDNHNGNGGSGNFGRGRGRGRGFGGGRGRGGGFDRPKKLCNFFAKGYCRFGEACDFWHDPSLAHLQQKS</sequence>
<gene>
    <name evidence="9" type="ORF">BS47DRAFT_1364337</name>
</gene>
<keyword evidence="2 5" id="KW-0863">Zinc-finger</keyword>
<feature type="region of interest" description="Disordered" evidence="6">
    <location>
        <begin position="238"/>
        <end position="283"/>
    </location>
</feature>
<evidence type="ECO:0000313" key="9">
    <source>
        <dbReference type="EMBL" id="KAF9510746.1"/>
    </source>
</evidence>
<dbReference type="PROSITE" id="PS51319">
    <property type="entry name" value="TFIIS_N"/>
    <property type="match status" value="1"/>
</dbReference>
<comment type="subcellular location">
    <subcellularLocation>
        <location evidence="4">Nucleus</location>
    </subcellularLocation>
</comment>
<evidence type="ECO:0000259" key="8">
    <source>
        <dbReference type="PROSITE" id="PS51319"/>
    </source>
</evidence>
<feature type="region of interest" description="Disordered" evidence="6">
    <location>
        <begin position="454"/>
        <end position="518"/>
    </location>
</feature>
<dbReference type="InterPro" id="IPR000571">
    <property type="entry name" value="Znf_CCCH"/>
</dbReference>
<evidence type="ECO:0000256" key="6">
    <source>
        <dbReference type="SAM" id="MobiDB-lite"/>
    </source>
</evidence>
<keyword evidence="10" id="KW-1185">Reference proteome</keyword>
<evidence type="ECO:0000259" key="7">
    <source>
        <dbReference type="PROSITE" id="PS50103"/>
    </source>
</evidence>
<dbReference type="SMART" id="SM00356">
    <property type="entry name" value="ZnF_C3H1"/>
    <property type="match status" value="1"/>
</dbReference>
<dbReference type="InterPro" id="IPR017923">
    <property type="entry name" value="TFIIS_N"/>
</dbReference>
<dbReference type="Gene3D" id="1.20.930.10">
    <property type="entry name" value="Conserved domain common to transcription factors TFIIS, elongin A, CRSP70"/>
    <property type="match status" value="1"/>
</dbReference>
<feature type="region of interest" description="Disordered" evidence="6">
    <location>
        <begin position="829"/>
        <end position="906"/>
    </location>
</feature>
<feature type="compositionally biased region" description="Polar residues" evidence="6">
    <location>
        <begin position="862"/>
        <end position="879"/>
    </location>
</feature>
<feature type="compositionally biased region" description="Low complexity" evidence="6">
    <location>
        <begin position="837"/>
        <end position="846"/>
    </location>
</feature>
<dbReference type="AlphaFoldDB" id="A0A9P6ARW8"/>
<feature type="domain" description="C3H1-type" evidence="7">
    <location>
        <begin position="909"/>
        <end position="936"/>
    </location>
</feature>
<feature type="compositionally biased region" description="Pro residues" evidence="6">
    <location>
        <begin position="244"/>
        <end position="258"/>
    </location>
</feature>
<feature type="domain" description="TFIIS N-terminal" evidence="8">
    <location>
        <begin position="347"/>
        <end position="428"/>
    </location>
</feature>
<dbReference type="GO" id="GO:0008270">
    <property type="term" value="F:zinc ion binding"/>
    <property type="evidence" value="ECO:0007669"/>
    <property type="project" value="UniProtKB-KW"/>
</dbReference>
<keyword evidence="1 5" id="KW-0479">Metal-binding</keyword>
<dbReference type="SUPFAM" id="SSF90229">
    <property type="entry name" value="CCCH zinc finger"/>
    <property type="match status" value="1"/>
</dbReference>
<dbReference type="OrthoDB" id="6159439at2759"/>
<feature type="compositionally biased region" description="Gly residues" evidence="6">
    <location>
        <begin position="881"/>
        <end position="906"/>
    </location>
</feature>
<feature type="compositionally biased region" description="Low complexity" evidence="6">
    <location>
        <begin position="474"/>
        <end position="503"/>
    </location>
</feature>
<evidence type="ECO:0000256" key="4">
    <source>
        <dbReference type="PROSITE-ProRule" id="PRU00649"/>
    </source>
</evidence>
<comment type="caution">
    <text evidence="9">The sequence shown here is derived from an EMBL/GenBank/DDBJ whole genome shotgun (WGS) entry which is preliminary data.</text>
</comment>
<keyword evidence="3 5" id="KW-0862">Zinc</keyword>
<evidence type="ECO:0008006" key="11">
    <source>
        <dbReference type="Google" id="ProtNLM"/>
    </source>
</evidence>
<feature type="region of interest" description="Disordered" evidence="6">
    <location>
        <begin position="575"/>
        <end position="595"/>
    </location>
</feature>
<dbReference type="Proteomes" id="UP000886523">
    <property type="component" value="Unassembled WGS sequence"/>
</dbReference>
<dbReference type="PROSITE" id="PS50103">
    <property type="entry name" value="ZF_C3H1"/>
    <property type="match status" value="1"/>
</dbReference>
<dbReference type="SUPFAM" id="SSF47676">
    <property type="entry name" value="Conserved domain common to transcription factors TFIIS, elongin A, CRSP70"/>
    <property type="match status" value="1"/>
</dbReference>
<reference evidence="9" key="1">
    <citation type="journal article" date="2020" name="Nat. Commun.">
        <title>Large-scale genome sequencing of mycorrhizal fungi provides insights into the early evolution of symbiotic traits.</title>
        <authorList>
            <person name="Miyauchi S."/>
            <person name="Kiss E."/>
            <person name="Kuo A."/>
            <person name="Drula E."/>
            <person name="Kohler A."/>
            <person name="Sanchez-Garcia M."/>
            <person name="Morin E."/>
            <person name="Andreopoulos B."/>
            <person name="Barry K.W."/>
            <person name="Bonito G."/>
            <person name="Buee M."/>
            <person name="Carver A."/>
            <person name="Chen C."/>
            <person name="Cichocki N."/>
            <person name="Clum A."/>
            <person name="Culley D."/>
            <person name="Crous P.W."/>
            <person name="Fauchery L."/>
            <person name="Girlanda M."/>
            <person name="Hayes R.D."/>
            <person name="Keri Z."/>
            <person name="LaButti K."/>
            <person name="Lipzen A."/>
            <person name="Lombard V."/>
            <person name="Magnuson J."/>
            <person name="Maillard F."/>
            <person name="Murat C."/>
            <person name="Nolan M."/>
            <person name="Ohm R.A."/>
            <person name="Pangilinan J."/>
            <person name="Pereira M.F."/>
            <person name="Perotto S."/>
            <person name="Peter M."/>
            <person name="Pfister S."/>
            <person name="Riley R."/>
            <person name="Sitrit Y."/>
            <person name="Stielow J.B."/>
            <person name="Szollosi G."/>
            <person name="Zifcakova L."/>
            <person name="Stursova M."/>
            <person name="Spatafora J.W."/>
            <person name="Tedersoo L."/>
            <person name="Vaario L.M."/>
            <person name="Yamada A."/>
            <person name="Yan M."/>
            <person name="Wang P."/>
            <person name="Xu J."/>
            <person name="Bruns T."/>
            <person name="Baldrian P."/>
            <person name="Vilgalys R."/>
            <person name="Dunand C."/>
            <person name="Henrissat B."/>
            <person name="Grigoriev I.V."/>
            <person name="Hibbett D."/>
            <person name="Nagy L.G."/>
            <person name="Martin F.M."/>
        </authorList>
    </citation>
    <scope>NUCLEOTIDE SEQUENCE</scope>
    <source>
        <strain evidence="9">UP504</strain>
    </source>
</reference>
<feature type="zinc finger region" description="C3H1-type" evidence="5">
    <location>
        <begin position="909"/>
        <end position="936"/>
    </location>
</feature>
<dbReference type="EMBL" id="MU129011">
    <property type="protein sequence ID" value="KAF9510746.1"/>
    <property type="molecule type" value="Genomic_DNA"/>
</dbReference>
<evidence type="ECO:0000256" key="3">
    <source>
        <dbReference type="ARBA" id="ARBA00022833"/>
    </source>
</evidence>
<feature type="region of interest" description="Disordered" evidence="6">
    <location>
        <begin position="771"/>
        <end position="794"/>
    </location>
</feature>
<dbReference type="Pfam" id="PF08711">
    <property type="entry name" value="Med26"/>
    <property type="match status" value="1"/>
</dbReference>
<protein>
    <recommendedName>
        <fullName evidence="11">MHC class I region proline-rich protein CAT53</fullName>
    </recommendedName>
</protein>
<organism evidence="9 10">
    <name type="scientific">Hydnum rufescens UP504</name>
    <dbReference type="NCBI Taxonomy" id="1448309"/>
    <lineage>
        <taxon>Eukaryota</taxon>
        <taxon>Fungi</taxon>
        <taxon>Dikarya</taxon>
        <taxon>Basidiomycota</taxon>
        <taxon>Agaricomycotina</taxon>
        <taxon>Agaricomycetes</taxon>
        <taxon>Cantharellales</taxon>
        <taxon>Hydnaceae</taxon>
        <taxon>Hydnum</taxon>
    </lineage>
</organism>
<evidence type="ECO:0000313" key="10">
    <source>
        <dbReference type="Proteomes" id="UP000886523"/>
    </source>
</evidence>
<evidence type="ECO:0000256" key="5">
    <source>
        <dbReference type="PROSITE-ProRule" id="PRU00723"/>
    </source>
</evidence>
<proteinExistence type="predicted"/>
<keyword evidence="4" id="KW-0539">Nucleus</keyword>
<dbReference type="GO" id="GO:0005634">
    <property type="term" value="C:nucleus"/>
    <property type="evidence" value="ECO:0007669"/>
    <property type="project" value="UniProtKB-SubCell"/>
</dbReference>
<dbReference type="InterPro" id="IPR035441">
    <property type="entry name" value="TFIIS/LEDGF_dom_sf"/>
</dbReference>
<dbReference type="InterPro" id="IPR036855">
    <property type="entry name" value="Znf_CCCH_sf"/>
</dbReference>